<keyword evidence="5" id="KW-0676">Redox-active center</keyword>
<feature type="site" description="Deprotonates C-terminal active site Cys" evidence="4">
    <location>
        <position position="25"/>
    </location>
</feature>
<reference evidence="7" key="1">
    <citation type="journal article" date="2022" name="New Phytol.">
        <title>Evolutionary transition to the ectomycorrhizal habit in the genomes of a hyperdiverse lineage of mushroom-forming fungi.</title>
        <authorList>
            <person name="Looney B."/>
            <person name="Miyauchi S."/>
            <person name="Morin E."/>
            <person name="Drula E."/>
            <person name="Courty P.E."/>
            <person name="Kohler A."/>
            <person name="Kuo A."/>
            <person name="LaButti K."/>
            <person name="Pangilinan J."/>
            <person name="Lipzen A."/>
            <person name="Riley R."/>
            <person name="Andreopoulos W."/>
            <person name="He G."/>
            <person name="Johnson J."/>
            <person name="Nolan M."/>
            <person name="Tritt A."/>
            <person name="Barry K.W."/>
            <person name="Grigoriev I.V."/>
            <person name="Nagy L.G."/>
            <person name="Hibbett D."/>
            <person name="Henrissat B."/>
            <person name="Matheny P.B."/>
            <person name="Labbe J."/>
            <person name="Martin F.M."/>
        </authorList>
    </citation>
    <scope>NUCLEOTIDE SEQUENCE</scope>
    <source>
        <strain evidence="7">BPL690</strain>
    </source>
</reference>
<dbReference type="AlphaFoldDB" id="A0AAD4M0T3"/>
<evidence type="ECO:0000259" key="6">
    <source>
        <dbReference type="PROSITE" id="PS51352"/>
    </source>
</evidence>
<comment type="similarity">
    <text evidence="3">Belongs to the thioredoxin family.</text>
</comment>
<comment type="caution">
    <text evidence="7">The sequence shown here is derived from an EMBL/GenBank/DDBJ whole genome shotgun (WGS) entry which is preliminary data.</text>
</comment>
<feature type="active site" description="Nucleophile" evidence="4">
    <location>
        <position position="31"/>
    </location>
</feature>
<evidence type="ECO:0000256" key="1">
    <source>
        <dbReference type="ARBA" id="ARBA00020570"/>
    </source>
</evidence>
<gene>
    <name evidence="7" type="ORF">B0F90DRAFT_1738400</name>
</gene>
<feature type="domain" description="Thioredoxin" evidence="6">
    <location>
        <begin position="1"/>
        <end position="107"/>
    </location>
</feature>
<feature type="disulfide bond" description="Redox-active" evidence="5">
    <location>
        <begin position="31"/>
        <end position="34"/>
    </location>
</feature>
<dbReference type="EMBL" id="WTXG01000035">
    <property type="protein sequence ID" value="KAI0297593.1"/>
    <property type="molecule type" value="Genomic_DNA"/>
</dbReference>
<evidence type="ECO:0000256" key="2">
    <source>
        <dbReference type="ARBA" id="ARBA00023157"/>
    </source>
</evidence>
<organism evidence="7 8">
    <name type="scientific">Multifurca ochricompacta</name>
    <dbReference type="NCBI Taxonomy" id="376703"/>
    <lineage>
        <taxon>Eukaryota</taxon>
        <taxon>Fungi</taxon>
        <taxon>Dikarya</taxon>
        <taxon>Basidiomycota</taxon>
        <taxon>Agaricomycotina</taxon>
        <taxon>Agaricomycetes</taxon>
        <taxon>Russulales</taxon>
        <taxon>Russulaceae</taxon>
        <taxon>Multifurca</taxon>
    </lineage>
</organism>
<dbReference type="NCBIfam" id="TIGR01068">
    <property type="entry name" value="thioredoxin"/>
    <property type="match status" value="1"/>
</dbReference>
<dbReference type="Gene3D" id="3.40.30.10">
    <property type="entry name" value="Glutaredoxin"/>
    <property type="match status" value="1"/>
</dbReference>
<feature type="site" description="Contributes to redox potential value" evidence="4">
    <location>
        <position position="32"/>
    </location>
</feature>
<dbReference type="InterPro" id="IPR013766">
    <property type="entry name" value="Thioredoxin_domain"/>
</dbReference>
<dbReference type="PANTHER" id="PTHR46115">
    <property type="entry name" value="THIOREDOXIN-LIKE PROTEIN 1"/>
    <property type="match status" value="1"/>
</dbReference>
<dbReference type="CDD" id="cd02947">
    <property type="entry name" value="TRX_family"/>
    <property type="match status" value="1"/>
</dbReference>
<proteinExistence type="inferred from homology"/>
<dbReference type="PRINTS" id="PR00421">
    <property type="entry name" value="THIOREDOXIN"/>
</dbReference>
<evidence type="ECO:0000313" key="8">
    <source>
        <dbReference type="Proteomes" id="UP001203297"/>
    </source>
</evidence>
<sequence length="109" mass="12099">MTVTEIRSLSEFHDIINSDHPVVIDFWATWCSPCRMISPIFEKLSDTDTFTQVKFYKVDVNEQSEIATEVGISYIPAVIVFKNGDKVKGVISASPAAFESLVKDAVALV</sequence>
<dbReference type="Proteomes" id="UP001203297">
    <property type="component" value="Unassembled WGS sequence"/>
</dbReference>
<dbReference type="PROSITE" id="PS51352">
    <property type="entry name" value="THIOREDOXIN_2"/>
    <property type="match status" value="1"/>
</dbReference>
<keyword evidence="8" id="KW-1185">Reference proteome</keyword>
<dbReference type="SUPFAM" id="SSF52833">
    <property type="entry name" value="Thioredoxin-like"/>
    <property type="match status" value="1"/>
</dbReference>
<feature type="active site" description="Nucleophile" evidence="4">
    <location>
        <position position="34"/>
    </location>
</feature>
<protein>
    <recommendedName>
        <fullName evidence="1 3">Thioredoxin</fullName>
    </recommendedName>
</protein>
<dbReference type="InterPro" id="IPR036249">
    <property type="entry name" value="Thioredoxin-like_sf"/>
</dbReference>
<accession>A0AAD4M0T3</accession>
<feature type="site" description="Contributes to redox potential value" evidence="4">
    <location>
        <position position="33"/>
    </location>
</feature>
<dbReference type="GO" id="GO:0015035">
    <property type="term" value="F:protein-disulfide reductase activity"/>
    <property type="evidence" value="ECO:0007669"/>
    <property type="project" value="InterPro"/>
</dbReference>
<dbReference type="Pfam" id="PF00085">
    <property type="entry name" value="Thioredoxin"/>
    <property type="match status" value="1"/>
</dbReference>
<evidence type="ECO:0000256" key="3">
    <source>
        <dbReference type="PIRNR" id="PIRNR000077"/>
    </source>
</evidence>
<dbReference type="InterPro" id="IPR005746">
    <property type="entry name" value="Thioredoxin"/>
</dbReference>
<keyword evidence="2 5" id="KW-1015">Disulfide bond</keyword>
<evidence type="ECO:0000256" key="5">
    <source>
        <dbReference type="PIRSR" id="PIRSR000077-4"/>
    </source>
</evidence>
<evidence type="ECO:0000256" key="4">
    <source>
        <dbReference type="PIRSR" id="PIRSR000077-1"/>
    </source>
</evidence>
<dbReference type="PIRSF" id="PIRSF000077">
    <property type="entry name" value="Thioredoxin"/>
    <property type="match status" value="1"/>
</dbReference>
<dbReference type="FunFam" id="3.40.30.10:FF:000245">
    <property type="entry name" value="Thioredoxin"/>
    <property type="match status" value="1"/>
</dbReference>
<evidence type="ECO:0000313" key="7">
    <source>
        <dbReference type="EMBL" id="KAI0297593.1"/>
    </source>
</evidence>
<name>A0AAD4M0T3_9AGAM</name>